<dbReference type="PANTHER" id="PTHR47234:SF2">
    <property type="entry name" value="TONB-DEPENDENT RECEPTOR"/>
    <property type="match status" value="1"/>
</dbReference>
<dbReference type="Gene3D" id="2.170.130.10">
    <property type="entry name" value="TonB-dependent receptor, plug domain"/>
    <property type="match status" value="1"/>
</dbReference>
<evidence type="ECO:0000259" key="13">
    <source>
        <dbReference type="Pfam" id="PF07715"/>
    </source>
</evidence>
<reference evidence="14 15" key="1">
    <citation type="submission" date="2017-06" db="EMBL/GenBank/DDBJ databases">
        <title>Whole Genome Sequences of Colwellia marinimaniae MTCD1.</title>
        <authorList>
            <person name="Kusumoto H."/>
            <person name="Inoue M."/>
            <person name="Tanikawa K."/>
            <person name="Maeji H."/>
            <person name="Cameron J.H."/>
            <person name="Bartlett D.H."/>
        </authorList>
    </citation>
    <scope>NUCLEOTIDE SEQUENCE [LARGE SCALE GENOMIC DNA]</scope>
    <source>
        <strain evidence="14 15">MTCD1</strain>
    </source>
</reference>
<dbReference type="InterPro" id="IPR037066">
    <property type="entry name" value="Plug_dom_sf"/>
</dbReference>
<dbReference type="InterPro" id="IPR012910">
    <property type="entry name" value="Plug_dom"/>
</dbReference>
<evidence type="ECO:0000256" key="6">
    <source>
        <dbReference type="ARBA" id="ARBA00023136"/>
    </source>
</evidence>
<dbReference type="PANTHER" id="PTHR47234">
    <property type="match status" value="1"/>
</dbReference>
<proteinExistence type="inferred from homology"/>
<dbReference type="InterPro" id="IPR039426">
    <property type="entry name" value="TonB-dep_rcpt-like"/>
</dbReference>
<comment type="subcellular location">
    <subcellularLocation>
        <location evidence="1 8">Cell outer membrane</location>
        <topology evidence="1 8">Multi-pass membrane protein</topology>
    </subcellularLocation>
</comment>
<evidence type="ECO:0000256" key="2">
    <source>
        <dbReference type="ARBA" id="ARBA00022448"/>
    </source>
</evidence>
<accession>A0ABQ0MUP7</accession>
<evidence type="ECO:0000313" key="14">
    <source>
        <dbReference type="EMBL" id="GAW96089.1"/>
    </source>
</evidence>
<evidence type="ECO:0000259" key="12">
    <source>
        <dbReference type="Pfam" id="PF00593"/>
    </source>
</evidence>
<feature type="region of interest" description="Disordered" evidence="10">
    <location>
        <begin position="237"/>
        <end position="256"/>
    </location>
</feature>
<keyword evidence="3 8" id="KW-1134">Transmembrane beta strand</keyword>
<keyword evidence="5 9" id="KW-0798">TonB box</keyword>
<dbReference type="Pfam" id="PF00593">
    <property type="entry name" value="TonB_dep_Rec_b-barrel"/>
    <property type="match status" value="1"/>
</dbReference>
<dbReference type="EMBL" id="BDQM01000011">
    <property type="protein sequence ID" value="GAW96089.1"/>
    <property type="molecule type" value="Genomic_DNA"/>
</dbReference>
<feature type="chain" id="PRO_5046303221" evidence="11">
    <location>
        <begin position="33"/>
        <end position="891"/>
    </location>
</feature>
<protein>
    <submittedName>
        <fullName evidence="14">TonB-dependent receptor</fullName>
    </submittedName>
</protein>
<keyword evidence="6 8" id="KW-0472">Membrane</keyword>
<evidence type="ECO:0000313" key="15">
    <source>
        <dbReference type="Proteomes" id="UP000197068"/>
    </source>
</evidence>
<sequence>MKVKNTITMKKKTLALCITTALLASQSLSAFAADEEDIERIEVTGSHIKRHNMDGPSPVTSISASDIAKTGVTDLIGLFAKLPIAGQGTFSTQANSSDDTANGGSSVSLRGLGADSTLILVNGRRVSVSPFAKGIDTAFVDINNIPLSAIKRVDILKDGASATYGSDAIAGVINIILRDDIDGMEISAKIGDTADGGGKEQSISLVFGNHTDKTSNTFILDYFNREGVLYADRSYSSTANQAERRPNDPYATDFRSSSGIPGTIALNSDPTKRLADIWGNDKCPSESITQDTDENGDLTGYNLCRYDYAPHMTMIPASERFSFTYMGKYEINDNMRAFVELNGQNAKTTIKGAGSPSFNELFMAGDNPNHPMADMPDHEFYQQDLTMRRRMVDIGNRIKKVDSNYYRTVLGLKGELGEWDWEMAYSYIKSTSVERGVDGFPNSRRVQESIDNASWNPFEPSQNSQAALDYIETTTTRVGKSTNRTYDAKISGPVMELPAGELFIAVGAEYREETINDNPDDQFLRGEIFGTESTAASGSRDNTAMFLELAIPVIDSLELQLAARYEDYSDFGTTTNPKVSFIWSATDDIAIRGSWGTAFRAPSLSQLGLGRTDESPNLVDTIRCDAVGNVNKACEPQEYTAVFEGNPDLGPEESTSYNFGLMYNITESLELSLDYYSYDIENIIDSDTQFVFSNFGDDPNVVIRLPTNIANDPGEVVTIFDSFQNIGDLTTTGIDLDIRYALETGMGDFRFSYILNYVLKYEDKRPDVDGGQRINVKEGDFEQPQFRWTTAVDWSLDDVTANVAINYIAEFEQDQSVRVQGDGTILAPLDAMVTVDASVNYYGIENTTITLGATNLFNEKPPFAYHDFMGFAVNTHNGQGRFAYLKASFKF</sequence>
<dbReference type="SUPFAM" id="SSF56935">
    <property type="entry name" value="Porins"/>
    <property type="match status" value="1"/>
</dbReference>
<keyword evidence="11" id="KW-0732">Signal</keyword>
<keyword evidence="7 8" id="KW-0998">Cell outer membrane</keyword>
<keyword evidence="14" id="KW-0675">Receptor</keyword>
<dbReference type="Pfam" id="PF07715">
    <property type="entry name" value="Plug"/>
    <property type="match status" value="1"/>
</dbReference>
<evidence type="ECO:0000256" key="5">
    <source>
        <dbReference type="ARBA" id="ARBA00023077"/>
    </source>
</evidence>
<evidence type="ECO:0000256" key="3">
    <source>
        <dbReference type="ARBA" id="ARBA00022452"/>
    </source>
</evidence>
<keyword evidence="15" id="KW-1185">Reference proteome</keyword>
<evidence type="ECO:0000256" key="4">
    <source>
        <dbReference type="ARBA" id="ARBA00022692"/>
    </source>
</evidence>
<evidence type="ECO:0000256" key="8">
    <source>
        <dbReference type="PROSITE-ProRule" id="PRU01360"/>
    </source>
</evidence>
<evidence type="ECO:0000256" key="9">
    <source>
        <dbReference type="RuleBase" id="RU003357"/>
    </source>
</evidence>
<dbReference type="CDD" id="cd01347">
    <property type="entry name" value="ligand_gated_channel"/>
    <property type="match status" value="1"/>
</dbReference>
<feature type="domain" description="TonB-dependent receptor-like beta-barrel" evidence="12">
    <location>
        <begin position="412"/>
        <end position="856"/>
    </location>
</feature>
<gene>
    <name evidence="14" type="ORF">MTCD1_01699</name>
</gene>
<organism evidence="14 15">
    <name type="scientific">Colwellia marinimaniae</name>
    <dbReference type="NCBI Taxonomy" id="1513592"/>
    <lineage>
        <taxon>Bacteria</taxon>
        <taxon>Pseudomonadati</taxon>
        <taxon>Pseudomonadota</taxon>
        <taxon>Gammaproteobacteria</taxon>
        <taxon>Alteromonadales</taxon>
        <taxon>Colwelliaceae</taxon>
        <taxon>Colwellia</taxon>
    </lineage>
</organism>
<keyword evidence="4 8" id="KW-0812">Transmembrane</keyword>
<feature type="signal peptide" evidence="11">
    <location>
        <begin position="1"/>
        <end position="32"/>
    </location>
</feature>
<comment type="caution">
    <text evidence="14">The sequence shown here is derived from an EMBL/GenBank/DDBJ whole genome shotgun (WGS) entry which is preliminary data.</text>
</comment>
<evidence type="ECO:0000256" key="10">
    <source>
        <dbReference type="SAM" id="MobiDB-lite"/>
    </source>
</evidence>
<comment type="similarity">
    <text evidence="8 9">Belongs to the TonB-dependent receptor family.</text>
</comment>
<dbReference type="InterPro" id="IPR000531">
    <property type="entry name" value="Beta-barrel_TonB"/>
</dbReference>
<name>A0ABQ0MUP7_9GAMM</name>
<evidence type="ECO:0000256" key="11">
    <source>
        <dbReference type="SAM" id="SignalP"/>
    </source>
</evidence>
<dbReference type="Proteomes" id="UP000197068">
    <property type="component" value="Unassembled WGS sequence"/>
</dbReference>
<keyword evidence="2 8" id="KW-0813">Transport</keyword>
<dbReference type="Gene3D" id="2.40.170.20">
    <property type="entry name" value="TonB-dependent receptor, beta-barrel domain"/>
    <property type="match status" value="1"/>
</dbReference>
<dbReference type="PROSITE" id="PS52016">
    <property type="entry name" value="TONB_DEPENDENT_REC_3"/>
    <property type="match status" value="1"/>
</dbReference>
<dbReference type="InterPro" id="IPR036942">
    <property type="entry name" value="Beta-barrel_TonB_sf"/>
</dbReference>
<evidence type="ECO:0000256" key="7">
    <source>
        <dbReference type="ARBA" id="ARBA00023237"/>
    </source>
</evidence>
<evidence type="ECO:0000256" key="1">
    <source>
        <dbReference type="ARBA" id="ARBA00004571"/>
    </source>
</evidence>
<feature type="domain" description="TonB-dependent receptor plug" evidence="13">
    <location>
        <begin position="53"/>
        <end position="172"/>
    </location>
</feature>